<keyword evidence="7 10" id="KW-0342">GTP-binding</keyword>
<dbReference type="InterPro" id="IPR006073">
    <property type="entry name" value="GTP-bd"/>
</dbReference>
<dbReference type="EMBL" id="QKTX01000006">
    <property type="protein sequence ID" value="PZV83417.1"/>
    <property type="molecule type" value="Genomic_DNA"/>
</dbReference>
<dbReference type="GO" id="GO:0046872">
    <property type="term" value="F:metal ion binding"/>
    <property type="evidence" value="ECO:0007669"/>
    <property type="project" value="UniProtKB-KW"/>
</dbReference>
<evidence type="ECO:0000256" key="2">
    <source>
        <dbReference type="ARBA" id="ARBA00009638"/>
    </source>
</evidence>
<evidence type="ECO:0000256" key="10">
    <source>
        <dbReference type="HAMAP-Rule" id="MF_00321"/>
    </source>
</evidence>
<organism evidence="12 13">
    <name type="scientific">Algoriphagus aquaeductus</name>
    <dbReference type="NCBI Taxonomy" id="475299"/>
    <lineage>
        <taxon>Bacteria</taxon>
        <taxon>Pseudomonadati</taxon>
        <taxon>Bacteroidota</taxon>
        <taxon>Cytophagia</taxon>
        <taxon>Cytophagales</taxon>
        <taxon>Cyclobacteriaceae</taxon>
        <taxon>Algoriphagus</taxon>
    </lineage>
</organism>
<dbReference type="Pfam" id="PF01926">
    <property type="entry name" value="MMR_HSR1"/>
    <property type="match status" value="1"/>
</dbReference>
<evidence type="ECO:0000256" key="4">
    <source>
        <dbReference type="ARBA" id="ARBA00022723"/>
    </source>
</evidence>
<sequence length="203" mass="23028">MIRKATFLISNTDPKKCPKPDRAEIAFIGRSNVGKSSLINMLTGVKELAKTSQKPGKTQLINHFTIDDRWYLVDLPGYGFAKVSKDKKVKWEKMISDYLTNRANLCGVIVLIDSRLEPQMIDLEFLNWCGEEGVPFAVAFTKADKQSKTQTDKNVRTFLNKLVEIFGETPDYFVTSAEKGQGKEELSKFLYELVSEFEAEGRN</sequence>
<dbReference type="AlphaFoldDB" id="A0A326RTC7"/>
<comment type="function">
    <text evidence="10">Necessary for normal cell division and for the maintenance of normal septation.</text>
</comment>
<dbReference type="InterPro" id="IPR005225">
    <property type="entry name" value="Small_GTP-bd"/>
</dbReference>
<evidence type="ECO:0000256" key="8">
    <source>
        <dbReference type="ARBA" id="ARBA00023210"/>
    </source>
</evidence>
<dbReference type="GO" id="GO:0000917">
    <property type="term" value="P:division septum assembly"/>
    <property type="evidence" value="ECO:0007669"/>
    <property type="project" value="UniProtKB-KW"/>
</dbReference>
<gene>
    <name evidence="10" type="primary">engB</name>
    <name evidence="12" type="ORF">CLV31_10630</name>
</gene>
<keyword evidence="4" id="KW-0479">Metal-binding</keyword>
<dbReference type="HAMAP" id="MF_00321">
    <property type="entry name" value="GTPase_EngB"/>
    <property type="match status" value="1"/>
</dbReference>
<keyword evidence="3 10" id="KW-0132">Cell division</keyword>
<dbReference type="NCBIfam" id="TIGR03598">
    <property type="entry name" value="GTPase_YsxC"/>
    <property type="match status" value="1"/>
</dbReference>
<evidence type="ECO:0000256" key="7">
    <source>
        <dbReference type="ARBA" id="ARBA00023134"/>
    </source>
</evidence>
<keyword evidence="13" id="KW-1185">Reference proteome</keyword>
<evidence type="ECO:0000256" key="3">
    <source>
        <dbReference type="ARBA" id="ARBA00022618"/>
    </source>
</evidence>
<evidence type="ECO:0000259" key="11">
    <source>
        <dbReference type="PROSITE" id="PS51706"/>
    </source>
</evidence>
<evidence type="ECO:0000256" key="9">
    <source>
        <dbReference type="ARBA" id="ARBA00023306"/>
    </source>
</evidence>
<dbReference type="CDD" id="cd01876">
    <property type="entry name" value="YihA_EngB"/>
    <property type="match status" value="1"/>
</dbReference>
<evidence type="ECO:0000313" key="12">
    <source>
        <dbReference type="EMBL" id="PZV83417.1"/>
    </source>
</evidence>
<keyword evidence="8 10" id="KW-0717">Septation</keyword>
<evidence type="ECO:0000256" key="5">
    <source>
        <dbReference type="ARBA" id="ARBA00022741"/>
    </source>
</evidence>
<protein>
    <recommendedName>
        <fullName evidence="10">Probable GTP-binding protein EngB</fullName>
    </recommendedName>
</protein>
<proteinExistence type="inferred from homology"/>
<dbReference type="InterPro" id="IPR027417">
    <property type="entry name" value="P-loop_NTPase"/>
</dbReference>
<keyword evidence="5 10" id="KW-0547">Nucleotide-binding</keyword>
<dbReference type="InterPro" id="IPR019987">
    <property type="entry name" value="GTP-bd_ribosome_bio_YsxC"/>
</dbReference>
<dbReference type="SUPFAM" id="SSF52540">
    <property type="entry name" value="P-loop containing nucleoside triphosphate hydrolases"/>
    <property type="match status" value="1"/>
</dbReference>
<dbReference type="Gene3D" id="3.40.50.300">
    <property type="entry name" value="P-loop containing nucleotide triphosphate hydrolases"/>
    <property type="match status" value="1"/>
</dbReference>
<keyword evidence="9 10" id="KW-0131">Cell cycle</keyword>
<dbReference type="GO" id="GO:0005525">
    <property type="term" value="F:GTP binding"/>
    <property type="evidence" value="ECO:0007669"/>
    <property type="project" value="UniProtKB-UniRule"/>
</dbReference>
<dbReference type="FunFam" id="3.40.50.300:FF:000098">
    <property type="entry name" value="Probable GTP-binding protein EngB"/>
    <property type="match status" value="1"/>
</dbReference>
<dbReference type="PANTHER" id="PTHR11649:SF13">
    <property type="entry name" value="ENGB-TYPE G DOMAIN-CONTAINING PROTEIN"/>
    <property type="match status" value="1"/>
</dbReference>
<dbReference type="PROSITE" id="PS51706">
    <property type="entry name" value="G_ENGB"/>
    <property type="match status" value="1"/>
</dbReference>
<evidence type="ECO:0000256" key="1">
    <source>
        <dbReference type="ARBA" id="ARBA00001946"/>
    </source>
</evidence>
<dbReference type="RefSeq" id="WP_111392671.1">
    <property type="nucleotide sequence ID" value="NZ_JBKBOX010000021.1"/>
</dbReference>
<comment type="similarity">
    <text evidence="2 10">Belongs to the TRAFAC class TrmE-Era-EngA-EngB-Septin-like GTPase superfamily. EngB GTPase family.</text>
</comment>
<name>A0A326RTC7_9BACT</name>
<dbReference type="Proteomes" id="UP000248917">
    <property type="component" value="Unassembled WGS sequence"/>
</dbReference>
<keyword evidence="6" id="KW-0460">Magnesium</keyword>
<dbReference type="NCBIfam" id="TIGR00231">
    <property type="entry name" value="small_GTP"/>
    <property type="match status" value="1"/>
</dbReference>
<dbReference type="OrthoDB" id="9804921at2"/>
<dbReference type="PANTHER" id="PTHR11649">
    <property type="entry name" value="MSS1/TRME-RELATED GTP-BINDING PROTEIN"/>
    <property type="match status" value="1"/>
</dbReference>
<reference evidence="12 13" key="1">
    <citation type="submission" date="2018-06" db="EMBL/GenBank/DDBJ databases">
        <title>Genomic Encyclopedia of Archaeal and Bacterial Type Strains, Phase II (KMG-II): from individual species to whole genera.</title>
        <authorList>
            <person name="Goeker M."/>
        </authorList>
    </citation>
    <scope>NUCLEOTIDE SEQUENCE [LARGE SCALE GENOMIC DNA]</scope>
    <source>
        <strain evidence="12 13">T4</strain>
    </source>
</reference>
<feature type="domain" description="EngB-type G" evidence="11">
    <location>
        <begin position="21"/>
        <end position="196"/>
    </location>
</feature>
<accession>A0A326RTC7</accession>
<evidence type="ECO:0000313" key="13">
    <source>
        <dbReference type="Proteomes" id="UP000248917"/>
    </source>
</evidence>
<comment type="cofactor">
    <cofactor evidence="1">
        <name>Mg(2+)</name>
        <dbReference type="ChEBI" id="CHEBI:18420"/>
    </cofactor>
</comment>
<evidence type="ECO:0000256" key="6">
    <source>
        <dbReference type="ARBA" id="ARBA00022842"/>
    </source>
</evidence>
<comment type="caution">
    <text evidence="12">The sequence shown here is derived from an EMBL/GenBank/DDBJ whole genome shotgun (WGS) entry which is preliminary data.</text>
</comment>
<dbReference type="InterPro" id="IPR030393">
    <property type="entry name" value="G_ENGB_dom"/>
</dbReference>